<reference evidence="2" key="2">
    <citation type="journal article" date="2010" name="Genome Res.">
        <title>Population genomic sequencing of Coccidioides fungi reveals recent hybridization and transposon control.</title>
        <authorList>
            <person name="Neafsey D.E."/>
            <person name="Barker B.M."/>
            <person name="Sharpton T.J."/>
            <person name="Stajich J.E."/>
            <person name="Park D.J."/>
            <person name="Whiston E."/>
            <person name="Hung C.-Y."/>
            <person name="McMahan C."/>
            <person name="White J."/>
            <person name="Sykes S."/>
            <person name="Heiman D."/>
            <person name="Young S."/>
            <person name="Zeng Q."/>
            <person name="Abouelleil A."/>
            <person name="Aftuck L."/>
            <person name="Bessette D."/>
            <person name="Brown A."/>
            <person name="FitzGerald M."/>
            <person name="Lui A."/>
            <person name="Macdonald J.P."/>
            <person name="Priest M."/>
            <person name="Orbach M.J."/>
            <person name="Galgiani J.N."/>
            <person name="Kirkland T.N."/>
            <person name="Cole G.T."/>
            <person name="Birren B.W."/>
            <person name="Henn M.R."/>
            <person name="Taylor J.W."/>
            <person name="Rounsley S.D."/>
        </authorList>
    </citation>
    <scope>GENOME REANNOTATION</scope>
    <source>
        <strain evidence="2">RS</strain>
    </source>
</reference>
<protein>
    <submittedName>
        <fullName evidence="1">Uncharacterized protein</fullName>
    </submittedName>
</protein>
<sequence>MGDDGLLLEPSLSQEIGTCLKEVPMILNIISRAAYTRAALSEFPLAGELIVFESIHNSKVTSHVKLEVHSRADENKRIHHLRPLNITIATKQQIRTRQHSTNASEVALPLEEILQKQAMEKRNKNKRRETKKEKFQDTPLYIFSSWGKRVWEPVTPRPVMASQTAIRGRGLVYERPPFHLVYCREFTSGVTQVFSLSFLAILSPPHTNCNMMNERTLFQYLAGEKCNLVTHNQDQMLALRPVKALQDQNVGTRGAYVPPCAAVSVDVEGLVAAHMPHIASLLHQSAPRWFQELKEALSVSCDQRDIMLDKDLPSPQTTVRCRSLDVKKAAIKENTEAFKKLTGIPILIFKQIARGKSLWH</sequence>
<dbReference type="RefSeq" id="XP_012213999.1">
    <property type="nucleotide sequence ID" value="XM_012358576.1"/>
</dbReference>
<dbReference type="EMBL" id="GG704913">
    <property type="protein sequence ID" value="KJF60783.1"/>
    <property type="molecule type" value="Genomic_DNA"/>
</dbReference>
<proteinExistence type="predicted"/>
<dbReference type="KEGG" id="cim:CIMG_12155"/>
<reference evidence="2" key="1">
    <citation type="journal article" date="2009" name="Genome Res.">
        <title>Comparative genomic analyses of the human fungal pathogens Coccidioides and their relatives.</title>
        <authorList>
            <person name="Sharpton T.J."/>
            <person name="Stajich J.E."/>
            <person name="Rounsley S.D."/>
            <person name="Gardner M.J."/>
            <person name="Wortman J.R."/>
            <person name="Jordar V.S."/>
            <person name="Maiti R."/>
            <person name="Kodira C.D."/>
            <person name="Neafsey D.E."/>
            <person name="Zeng Q."/>
            <person name="Hung C.-Y."/>
            <person name="McMahan C."/>
            <person name="Muszewska A."/>
            <person name="Grynberg M."/>
            <person name="Mandel M.A."/>
            <person name="Kellner E.M."/>
            <person name="Barker B.M."/>
            <person name="Galgiani J.N."/>
            <person name="Orbach M.J."/>
            <person name="Kirkland T.N."/>
            <person name="Cole G.T."/>
            <person name="Henn M.R."/>
            <person name="Birren B.W."/>
            <person name="Taylor J.W."/>
        </authorList>
    </citation>
    <scope>NUCLEOTIDE SEQUENCE [LARGE SCALE GENOMIC DNA]</scope>
    <source>
        <strain evidence="2">RS</strain>
    </source>
</reference>
<dbReference type="Proteomes" id="UP000001261">
    <property type="component" value="Unassembled WGS sequence"/>
</dbReference>
<name>A0A0D8JWX6_COCIM</name>
<keyword evidence="2" id="KW-1185">Reference proteome</keyword>
<dbReference type="GeneID" id="24164016"/>
<dbReference type="InParanoid" id="A0A0D8JWX6"/>
<evidence type="ECO:0000313" key="1">
    <source>
        <dbReference type="EMBL" id="KJF60783.1"/>
    </source>
</evidence>
<dbReference type="VEuPathDB" id="FungiDB:CIMG_12155"/>
<evidence type="ECO:0000313" key="2">
    <source>
        <dbReference type="Proteomes" id="UP000001261"/>
    </source>
</evidence>
<gene>
    <name evidence="1" type="ORF">CIMG_12155</name>
</gene>
<accession>A0A0D8JWX6</accession>
<dbReference type="AlphaFoldDB" id="A0A0D8JWX6"/>
<organism evidence="1 2">
    <name type="scientific">Coccidioides immitis (strain RS)</name>
    <name type="common">Valley fever fungus</name>
    <dbReference type="NCBI Taxonomy" id="246410"/>
    <lineage>
        <taxon>Eukaryota</taxon>
        <taxon>Fungi</taxon>
        <taxon>Dikarya</taxon>
        <taxon>Ascomycota</taxon>
        <taxon>Pezizomycotina</taxon>
        <taxon>Eurotiomycetes</taxon>
        <taxon>Eurotiomycetidae</taxon>
        <taxon>Onygenales</taxon>
        <taxon>Onygenaceae</taxon>
        <taxon>Coccidioides</taxon>
    </lineage>
</organism>